<evidence type="ECO:0000256" key="15">
    <source>
        <dbReference type="ARBA" id="ARBA00048798"/>
    </source>
</evidence>
<dbReference type="InterPro" id="IPR005785">
    <property type="entry name" value="B_amino_transI"/>
</dbReference>
<dbReference type="SUPFAM" id="SSF56752">
    <property type="entry name" value="D-aminoacid aminotransferase-like PLP-dependent enzymes"/>
    <property type="match status" value="1"/>
</dbReference>
<comment type="catalytic activity">
    <reaction evidence="16 21">
        <text>L-leucine + 2-oxoglutarate = 4-methyl-2-oxopentanoate + L-glutamate</text>
        <dbReference type="Rhea" id="RHEA:18321"/>
        <dbReference type="ChEBI" id="CHEBI:16810"/>
        <dbReference type="ChEBI" id="CHEBI:17865"/>
        <dbReference type="ChEBI" id="CHEBI:29985"/>
        <dbReference type="ChEBI" id="CHEBI:57427"/>
        <dbReference type="EC" id="2.6.1.42"/>
    </reaction>
</comment>
<evidence type="ECO:0000256" key="16">
    <source>
        <dbReference type="ARBA" id="ARBA00049229"/>
    </source>
</evidence>
<evidence type="ECO:0000256" key="12">
    <source>
        <dbReference type="ARBA" id="ARBA00023304"/>
    </source>
</evidence>
<evidence type="ECO:0000256" key="2">
    <source>
        <dbReference type="ARBA" id="ARBA00003109"/>
    </source>
</evidence>
<dbReference type="InterPro" id="IPR018300">
    <property type="entry name" value="Aminotrans_IV_CS"/>
</dbReference>
<sequence>MTSLAEKKGFIWFDGKIVHSNEANVHVLTHTLHYGLGVFEGVRAYETSEGTKIFRLNDHTERLFSSANSVDLEIPYSIDEINKAQVEIVKINKLKEAYIRPMCFYGSGSLGLRADDLKVHTIVAAWEWPSYMAPEVFEKGIKVKISSYKRERGNLVSRSKVNGNYVKSMMALKEALKEGYDEALLLDTENYISEGSGENLFAVKNEELFTPSLDASLDGITRKSIISLAEELGIKVNVKDLSESDITSSDELFFTGTAAEVVPITQVNNLKIGSGKRGKVTEVLQKNYFDQVRGKRSSFPEWHTLVD</sequence>
<keyword evidence="22" id="KW-0456">Lyase</keyword>
<dbReference type="Gene3D" id="3.30.470.10">
    <property type="match status" value="1"/>
</dbReference>
<dbReference type="UniPathway" id="UPA00048">
    <property type="reaction ID" value="UER00073"/>
</dbReference>
<comment type="pathway">
    <text evidence="5 21">Amino-acid biosynthesis; L-leucine biosynthesis; L-leucine from 3-methyl-2-oxobutanoate: step 4/4.</text>
</comment>
<evidence type="ECO:0000256" key="21">
    <source>
        <dbReference type="RuleBase" id="RU364094"/>
    </source>
</evidence>
<dbReference type="GO" id="GO:0052655">
    <property type="term" value="F:L-valine-2-oxoglutarate transaminase activity"/>
    <property type="evidence" value="ECO:0007669"/>
    <property type="project" value="RHEA"/>
</dbReference>
<proteinExistence type="inferred from homology"/>
<dbReference type="InterPro" id="IPR043132">
    <property type="entry name" value="BCAT-like_C"/>
</dbReference>
<dbReference type="PANTHER" id="PTHR42743">
    <property type="entry name" value="AMINO-ACID AMINOTRANSFERASE"/>
    <property type="match status" value="1"/>
</dbReference>
<dbReference type="GO" id="GO:0009097">
    <property type="term" value="P:isoleucine biosynthetic process"/>
    <property type="evidence" value="ECO:0007669"/>
    <property type="project" value="UniProtKB-UniPathway"/>
</dbReference>
<dbReference type="InterPro" id="IPR033939">
    <property type="entry name" value="BCAT_family"/>
</dbReference>
<comment type="pathway">
    <text evidence="4 21">Amino-acid biosynthesis; L-valine biosynthesis; L-valine from pyruvate: step 4/4.</text>
</comment>
<evidence type="ECO:0000256" key="10">
    <source>
        <dbReference type="ARBA" id="ARBA00022898"/>
    </source>
</evidence>
<evidence type="ECO:0000256" key="9">
    <source>
        <dbReference type="ARBA" id="ARBA00022679"/>
    </source>
</evidence>
<keyword evidence="10 20" id="KW-0663">Pyridoxal phosphate</keyword>
<comment type="pathway">
    <text evidence="3 21">Amino-acid biosynthesis; L-isoleucine biosynthesis; L-isoleucine from 2-oxobutanoate: step 4/4.</text>
</comment>
<dbReference type="Gene3D" id="3.20.10.10">
    <property type="entry name" value="D-amino Acid Aminotransferase, subunit A, domain 2"/>
    <property type="match status" value="1"/>
</dbReference>
<evidence type="ECO:0000256" key="20">
    <source>
        <dbReference type="RuleBase" id="RU004516"/>
    </source>
</evidence>
<dbReference type="Pfam" id="PF01063">
    <property type="entry name" value="Aminotran_4"/>
    <property type="match status" value="1"/>
</dbReference>
<dbReference type="UniPathway" id="UPA00049">
    <property type="reaction ID" value="UER00062"/>
</dbReference>
<comment type="catalytic activity">
    <reaction evidence="14 21">
        <text>L-valine + 2-oxoglutarate = 3-methyl-2-oxobutanoate + L-glutamate</text>
        <dbReference type="Rhea" id="RHEA:24813"/>
        <dbReference type="ChEBI" id="CHEBI:11851"/>
        <dbReference type="ChEBI" id="CHEBI:16810"/>
        <dbReference type="ChEBI" id="CHEBI:29985"/>
        <dbReference type="ChEBI" id="CHEBI:57762"/>
        <dbReference type="EC" id="2.6.1.42"/>
    </reaction>
</comment>
<dbReference type="GO" id="GO:0008696">
    <property type="term" value="F:4-amino-4-deoxychorismate lyase activity"/>
    <property type="evidence" value="ECO:0007669"/>
    <property type="project" value="UniProtKB-EC"/>
</dbReference>
<evidence type="ECO:0000256" key="7">
    <source>
        <dbReference type="ARBA" id="ARBA00022576"/>
    </source>
</evidence>
<comment type="similarity">
    <text evidence="6 19">Belongs to the class-IV pyridoxal-phosphate-dependent aminotransferase family.</text>
</comment>
<evidence type="ECO:0000256" key="11">
    <source>
        <dbReference type="ARBA" id="ARBA00022909"/>
    </source>
</evidence>
<keyword evidence="12 21" id="KW-0100">Branched-chain amino acid biosynthesis</keyword>
<dbReference type="InterPro" id="IPR001544">
    <property type="entry name" value="Aminotrans_IV"/>
</dbReference>
<dbReference type="FunFam" id="3.20.10.10:FF:000002">
    <property type="entry name" value="D-alanine aminotransferase"/>
    <property type="match status" value="1"/>
</dbReference>
<comment type="function">
    <text evidence="2 21">Acts on leucine, isoleucine and valine.</text>
</comment>
<comment type="function">
    <text evidence="18">Involved in the biosynthesis of p-aminobenzoate (PABA), a precursor of tetrahydrofolate. Converts 4-amino-4-deoxychorismate into 4-aminobenzoate (PABA) and pyruvate.</text>
</comment>
<dbReference type="GO" id="GO:0006532">
    <property type="term" value="P:aspartate biosynthetic process"/>
    <property type="evidence" value="ECO:0007669"/>
    <property type="project" value="TreeGrafter"/>
</dbReference>
<organism evidence="22">
    <name type="scientific">uncultured gamma proteobacterium HF0010_20H22</name>
    <dbReference type="NCBI Taxonomy" id="723562"/>
    <lineage>
        <taxon>Bacteria</taxon>
        <taxon>Pseudomonadati</taxon>
        <taxon>Pseudomonadota</taxon>
        <taxon>Gammaproteobacteria</taxon>
        <taxon>environmental samples</taxon>
    </lineage>
</organism>
<evidence type="ECO:0000256" key="14">
    <source>
        <dbReference type="ARBA" id="ARBA00048212"/>
    </source>
</evidence>
<evidence type="ECO:0000313" key="22">
    <source>
        <dbReference type="EMBL" id="ADI21387.1"/>
    </source>
</evidence>
<evidence type="ECO:0000256" key="5">
    <source>
        <dbReference type="ARBA" id="ARBA00005072"/>
    </source>
</evidence>
<evidence type="ECO:0000256" key="17">
    <source>
        <dbReference type="ARBA" id="ARBA00049529"/>
    </source>
</evidence>
<evidence type="ECO:0000256" key="3">
    <source>
        <dbReference type="ARBA" id="ARBA00004824"/>
    </source>
</evidence>
<dbReference type="GO" id="GO:0046656">
    <property type="term" value="P:folic acid biosynthetic process"/>
    <property type="evidence" value="ECO:0007669"/>
    <property type="project" value="UniProtKB-KW"/>
</dbReference>
<keyword evidence="11" id="KW-0289">Folate biosynthesis</keyword>
<dbReference type="InterPro" id="IPR036038">
    <property type="entry name" value="Aminotransferase-like"/>
</dbReference>
<evidence type="ECO:0000256" key="19">
    <source>
        <dbReference type="RuleBase" id="RU004106"/>
    </source>
</evidence>
<evidence type="ECO:0000256" key="13">
    <source>
        <dbReference type="ARBA" id="ARBA00035633"/>
    </source>
</evidence>
<evidence type="ECO:0000256" key="1">
    <source>
        <dbReference type="ARBA" id="ARBA00001933"/>
    </source>
</evidence>
<keyword evidence="8 21" id="KW-0028">Amino-acid biosynthesis</keyword>
<comment type="catalytic activity">
    <reaction evidence="17">
        <text>4-amino-4-deoxychorismate = 4-aminobenzoate + pyruvate + H(+)</text>
        <dbReference type="Rhea" id="RHEA:16201"/>
        <dbReference type="ChEBI" id="CHEBI:15361"/>
        <dbReference type="ChEBI" id="CHEBI:15378"/>
        <dbReference type="ChEBI" id="CHEBI:17836"/>
        <dbReference type="ChEBI" id="CHEBI:58406"/>
        <dbReference type="EC" id="4.1.3.38"/>
    </reaction>
</comment>
<evidence type="ECO:0000256" key="4">
    <source>
        <dbReference type="ARBA" id="ARBA00004931"/>
    </source>
</evidence>
<dbReference type="EMBL" id="GU567952">
    <property type="protein sequence ID" value="ADI21387.1"/>
    <property type="molecule type" value="Genomic_DNA"/>
</dbReference>
<reference evidence="22" key="1">
    <citation type="submission" date="2010-01" db="EMBL/GenBank/DDBJ databases">
        <title>Genome fragments of uncultured bacteria from the North Pacific subtropical Gyre.</title>
        <authorList>
            <person name="Pham V.D."/>
            <person name="Delong E.F."/>
        </authorList>
    </citation>
    <scope>NUCLEOTIDE SEQUENCE</scope>
</reference>
<dbReference type="GO" id="GO:0052656">
    <property type="term" value="F:L-isoleucine-2-oxoglutarate transaminase activity"/>
    <property type="evidence" value="ECO:0007669"/>
    <property type="project" value="RHEA"/>
</dbReference>
<name>E7C1R3_9GAMM</name>
<dbReference type="EC" id="2.6.1.42" evidence="21"/>
<dbReference type="PANTHER" id="PTHR42743:SF11">
    <property type="entry name" value="AMINODEOXYCHORISMATE LYASE"/>
    <property type="match status" value="1"/>
</dbReference>
<comment type="pathway">
    <text evidence="13">Cofactor biosynthesis; tetrahydrofolate biosynthesis; 4-aminobenzoate from chorismate: step 2/2.</text>
</comment>
<comment type="cofactor">
    <cofactor evidence="1 20">
        <name>pyridoxal 5'-phosphate</name>
        <dbReference type="ChEBI" id="CHEBI:597326"/>
    </cofactor>
</comment>
<evidence type="ECO:0000256" key="6">
    <source>
        <dbReference type="ARBA" id="ARBA00009320"/>
    </source>
</evidence>
<dbReference type="PROSITE" id="PS00770">
    <property type="entry name" value="AA_TRANSFER_CLASS_4"/>
    <property type="match status" value="1"/>
</dbReference>
<gene>
    <name evidence="21" type="primary">ilvE</name>
</gene>
<dbReference type="GO" id="GO:0009098">
    <property type="term" value="P:L-leucine biosynthetic process"/>
    <property type="evidence" value="ECO:0007669"/>
    <property type="project" value="UniProtKB-UniPathway"/>
</dbReference>
<dbReference type="CDD" id="cd01557">
    <property type="entry name" value="BCAT_beta_family"/>
    <property type="match status" value="1"/>
</dbReference>
<keyword evidence="9 21" id="KW-0808">Transferase</keyword>
<protein>
    <recommendedName>
        <fullName evidence="21">Branched-chain-amino-acid aminotransferase</fullName>
        <shortName evidence="21">BCAT</shortName>
        <ecNumber evidence="21">2.6.1.42</ecNumber>
    </recommendedName>
</protein>
<dbReference type="GO" id="GO:0005829">
    <property type="term" value="C:cytosol"/>
    <property type="evidence" value="ECO:0007669"/>
    <property type="project" value="TreeGrafter"/>
</dbReference>
<dbReference type="GO" id="GO:0009099">
    <property type="term" value="P:L-valine biosynthetic process"/>
    <property type="evidence" value="ECO:0007669"/>
    <property type="project" value="UniProtKB-UniPathway"/>
</dbReference>
<dbReference type="UniPathway" id="UPA00047">
    <property type="reaction ID" value="UER00058"/>
</dbReference>
<dbReference type="InterPro" id="IPR050571">
    <property type="entry name" value="Class-IV_PLP-Dep_Aminotrnsfr"/>
</dbReference>
<evidence type="ECO:0000256" key="8">
    <source>
        <dbReference type="ARBA" id="ARBA00022605"/>
    </source>
</evidence>
<evidence type="ECO:0000256" key="18">
    <source>
        <dbReference type="ARBA" id="ARBA00054027"/>
    </source>
</evidence>
<dbReference type="InterPro" id="IPR043131">
    <property type="entry name" value="BCAT-like_N"/>
</dbReference>
<accession>E7C1R3</accession>
<comment type="catalytic activity">
    <reaction evidence="15 21">
        <text>L-isoleucine + 2-oxoglutarate = (S)-3-methyl-2-oxopentanoate + L-glutamate</text>
        <dbReference type="Rhea" id="RHEA:24801"/>
        <dbReference type="ChEBI" id="CHEBI:16810"/>
        <dbReference type="ChEBI" id="CHEBI:29985"/>
        <dbReference type="ChEBI" id="CHEBI:35146"/>
        <dbReference type="ChEBI" id="CHEBI:58045"/>
        <dbReference type="EC" id="2.6.1.42"/>
    </reaction>
</comment>
<dbReference type="NCBIfam" id="NF005146">
    <property type="entry name" value="PRK06606.1"/>
    <property type="match status" value="1"/>
</dbReference>
<dbReference type="NCBIfam" id="TIGR01122">
    <property type="entry name" value="ilvE_I"/>
    <property type="match status" value="1"/>
</dbReference>
<dbReference type="GO" id="GO:0052654">
    <property type="term" value="F:L-leucine-2-oxoglutarate transaminase activity"/>
    <property type="evidence" value="ECO:0007669"/>
    <property type="project" value="RHEA"/>
</dbReference>
<keyword evidence="7 21" id="KW-0032">Aminotransferase</keyword>
<dbReference type="AlphaFoldDB" id="E7C1R3"/>